<dbReference type="AlphaFoldDB" id="X0WJZ8"/>
<reference evidence="2" key="1">
    <citation type="journal article" date="2014" name="Front. Microbiol.">
        <title>High frequency of phylogenetically diverse reductive dehalogenase-homologous genes in deep subseafloor sedimentary metagenomes.</title>
        <authorList>
            <person name="Kawai M."/>
            <person name="Futagami T."/>
            <person name="Toyoda A."/>
            <person name="Takaki Y."/>
            <person name="Nishi S."/>
            <person name="Hori S."/>
            <person name="Arai W."/>
            <person name="Tsubouchi T."/>
            <person name="Morono Y."/>
            <person name="Uchiyama I."/>
            <person name="Ito T."/>
            <person name="Fujiyama A."/>
            <person name="Inagaki F."/>
            <person name="Takami H."/>
        </authorList>
    </citation>
    <scope>NUCLEOTIDE SEQUENCE</scope>
    <source>
        <strain evidence="2">Expedition CK06-06</strain>
    </source>
</reference>
<name>X0WJZ8_9ZZZZ</name>
<sequence length="77" mass="8644">ADRDSLVRSIEDASETDEQDESVEFTFRLSPDHAQTVREELERLKGACDLTGNDADNHALVHMASRSSQLAELQRET</sequence>
<proteinExistence type="predicted"/>
<feature type="region of interest" description="Disordered" evidence="1">
    <location>
        <begin position="1"/>
        <end position="22"/>
    </location>
</feature>
<protein>
    <submittedName>
        <fullName evidence="2">Uncharacterized protein</fullName>
    </submittedName>
</protein>
<feature type="compositionally biased region" description="Basic and acidic residues" evidence="1">
    <location>
        <begin position="1"/>
        <end position="11"/>
    </location>
</feature>
<feature type="non-terminal residue" evidence="2">
    <location>
        <position position="1"/>
    </location>
</feature>
<feature type="compositionally biased region" description="Acidic residues" evidence="1">
    <location>
        <begin position="12"/>
        <end position="22"/>
    </location>
</feature>
<gene>
    <name evidence="2" type="ORF">S01H1_35675</name>
</gene>
<evidence type="ECO:0000256" key="1">
    <source>
        <dbReference type="SAM" id="MobiDB-lite"/>
    </source>
</evidence>
<accession>X0WJZ8</accession>
<dbReference type="EMBL" id="BARS01022301">
    <property type="protein sequence ID" value="GAG12996.1"/>
    <property type="molecule type" value="Genomic_DNA"/>
</dbReference>
<evidence type="ECO:0000313" key="2">
    <source>
        <dbReference type="EMBL" id="GAG12996.1"/>
    </source>
</evidence>
<organism evidence="2">
    <name type="scientific">marine sediment metagenome</name>
    <dbReference type="NCBI Taxonomy" id="412755"/>
    <lineage>
        <taxon>unclassified sequences</taxon>
        <taxon>metagenomes</taxon>
        <taxon>ecological metagenomes</taxon>
    </lineage>
</organism>
<comment type="caution">
    <text evidence="2">The sequence shown here is derived from an EMBL/GenBank/DDBJ whole genome shotgun (WGS) entry which is preliminary data.</text>
</comment>